<evidence type="ECO:0000313" key="11">
    <source>
        <dbReference type="Proteomes" id="UP000199214"/>
    </source>
</evidence>
<feature type="transmembrane region" description="Helical" evidence="8">
    <location>
        <begin position="123"/>
        <end position="142"/>
    </location>
</feature>
<evidence type="ECO:0000256" key="6">
    <source>
        <dbReference type="ARBA" id="ARBA00022989"/>
    </source>
</evidence>
<keyword evidence="6 8" id="KW-1133">Transmembrane helix</keyword>
<protein>
    <submittedName>
        <fullName evidence="10">Dolichyl-phosphate-mannose-protein mannosyltransferase</fullName>
    </submittedName>
</protein>
<dbReference type="EMBL" id="FNZZ01000006">
    <property type="protein sequence ID" value="SEL92416.1"/>
    <property type="molecule type" value="Genomic_DNA"/>
</dbReference>
<evidence type="ECO:0000256" key="8">
    <source>
        <dbReference type="SAM" id="Phobius"/>
    </source>
</evidence>
<organism evidence="10 11">
    <name type="scientific">Sphingomonas palmae</name>
    <dbReference type="NCBI Taxonomy" id="1855283"/>
    <lineage>
        <taxon>Bacteria</taxon>
        <taxon>Pseudomonadati</taxon>
        <taxon>Pseudomonadota</taxon>
        <taxon>Alphaproteobacteria</taxon>
        <taxon>Sphingomonadales</taxon>
        <taxon>Sphingomonadaceae</taxon>
        <taxon>Sphingomonas</taxon>
    </lineage>
</organism>
<dbReference type="GO" id="GO:0009103">
    <property type="term" value="P:lipopolysaccharide biosynthetic process"/>
    <property type="evidence" value="ECO:0007669"/>
    <property type="project" value="UniProtKB-ARBA"/>
</dbReference>
<feature type="domain" description="Glycosyltransferase RgtA/B/C/D-like" evidence="9">
    <location>
        <begin position="77"/>
        <end position="231"/>
    </location>
</feature>
<keyword evidence="11" id="KW-1185">Reference proteome</keyword>
<evidence type="ECO:0000256" key="5">
    <source>
        <dbReference type="ARBA" id="ARBA00022692"/>
    </source>
</evidence>
<evidence type="ECO:0000256" key="4">
    <source>
        <dbReference type="ARBA" id="ARBA00022679"/>
    </source>
</evidence>
<feature type="transmembrane region" description="Helical" evidence="8">
    <location>
        <begin position="176"/>
        <end position="202"/>
    </location>
</feature>
<dbReference type="GO" id="GO:0016763">
    <property type="term" value="F:pentosyltransferase activity"/>
    <property type="evidence" value="ECO:0007669"/>
    <property type="project" value="TreeGrafter"/>
</dbReference>
<dbReference type="PANTHER" id="PTHR33908">
    <property type="entry name" value="MANNOSYLTRANSFERASE YKCB-RELATED"/>
    <property type="match status" value="1"/>
</dbReference>
<comment type="subcellular location">
    <subcellularLocation>
        <location evidence="1">Cell membrane</location>
        <topology evidence="1">Multi-pass membrane protein</topology>
    </subcellularLocation>
</comment>
<dbReference type="RefSeq" id="WP_093007622.1">
    <property type="nucleotide sequence ID" value="NZ_FNZZ01000006.1"/>
</dbReference>
<accession>A0A1H7U6R4</accession>
<evidence type="ECO:0000256" key="1">
    <source>
        <dbReference type="ARBA" id="ARBA00004651"/>
    </source>
</evidence>
<keyword evidence="7 8" id="KW-0472">Membrane</keyword>
<keyword evidence="4 10" id="KW-0808">Transferase</keyword>
<dbReference type="AlphaFoldDB" id="A0A1H7U6R4"/>
<evidence type="ECO:0000259" key="9">
    <source>
        <dbReference type="Pfam" id="PF13231"/>
    </source>
</evidence>
<dbReference type="OrthoDB" id="9957168at2"/>
<name>A0A1H7U6R4_9SPHN</name>
<dbReference type="InterPro" id="IPR038731">
    <property type="entry name" value="RgtA/B/C-like"/>
</dbReference>
<gene>
    <name evidence="10" type="ORF">SAMN05216382_2943</name>
</gene>
<evidence type="ECO:0000313" key="10">
    <source>
        <dbReference type="EMBL" id="SEL92416.1"/>
    </source>
</evidence>
<dbReference type="PANTHER" id="PTHR33908:SF11">
    <property type="entry name" value="MEMBRANE PROTEIN"/>
    <property type="match status" value="1"/>
</dbReference>
<dbReference type="GO" id="GO:0005886">
    <property type="term" value="C:plasma membrane"/>
    <property type="evidence" value="ECO:0007669"/>
    <property type="project" value="UniProtKB-SubCell"/>
</dbReference>
<keyword evidence="5 8" id="KW-0812">Transmembrane</keyword>
<dbReference type="Proteomes" id="UP000199214">
    <property type="component" value="Unassembled WGS sequence"/>
</dbReference>
<feature type="transmembrane region" description="Helical" evidence="8">
    <location>
        <begin position="214"/>
        <end position="233"/>
    </location>
</feature>
<evidence type="ECO:0000256" key="7">
    <source>
        <dbReference type="ARBA" id="ARBA00023136"/>
    </source>
</evidence>
<dbReference type="Pfam" id="PF13231">
    <property type="entry name" value="PMT_2"/>
    <property type="match status" value="1"/>
</dbReference>
<proteinExistence type="predicted"/>
<keyword evidence="3 10" id="KW-0328">Glycosyltransferase</keyword>
<evidence type="ECO:0000256" key="3">
    <source>
        <dbReference type="ARBA" id="ARBA00022676"/>
    </source>
</evidence>
<evidence type="ECO:0000256" key="2">
    <source>
        <dbReference type="ARBA" id="ARBA00022475"/>
    </source>
</evidence>
<keyword evidence="2" id="KW-1003">Cell membrane</keyword>
<sequence>MRPLSATIDRRDRLLLALIFVLALIIRIGFALAMPYDSGDWVLYRNVAENIYRGCGVAVTIPGVGDCVPHFGGNQLPLFPAFAAAVWHLSGHSNVAILLVQSLLSAASIAYLTYAVRRTFTRPAALLAGVLLACSPVGAIYAGNLETELLTLAATNWVLAELLLSIEVGRLRTWPLALALTVAVWLRMDSVLLLAPVALVAYAIGPKPRLRRAITSWGVVTAIVAASCLAWSARNVAVGLPALPRPWVKTDGTYLARGYTDWVTTWVVGQQERGDALYYDPRDTRHFRLPDHAYSSPEEHAEVDRLLAITRATPGTTIPPLAAAGFEHLARVREAGLDPVDRVRRFAARTRALSARWFWPFAQGVGDGRDRVSVTDLYRFALTLAVLLAAAIGSRRTRLFAAASVLYASARVIFFAAGANTELRYLVELSPFFELTAALIAAELLARLALPRSNLARGAATT</sequence>
<feature type="transmembrane region" description="Helical" evidence="8">
    <location>
        <begin position="95"/>
        <end position="116"/>
    </location>
</feature>
<reference evidence="11" key="1">
    <citation type="submission" date="2016-10" db="EMBL/GenBank/DDBJ databases">
        <authorList>
            <person name="Varghese N."/>
            <person name="Submissions S."/>
        </authorList>
    </citation>
    <scope>NUCLEOTIDE SEQUENCE [LARGE SCALE GENOMIC DNA]</scope>
    <source>
        <strain evidence="11">JS21-1</strain>
    </source>
</reference>
<dbReference type="InterPro" id="IPR050297">
    <property type="entry name" value="LipidA_mod_glycosyltrf_83"/>
</dbReference>
<dbReference type="STRING" id="1855283.SAMN05216382_2943"/>